<sequence length="263" mass="30372">MKQSSLPQLTSPRKQNKIKKTSSTKIFFTTKKKRGAGSRSLPKHLIKPQIVSSHYSPYKKDYETRMKDGNFNILSDHMISVDPSCQIVQTQKTWYETVKDYDSTTRVKNQDLLSLFNDIGTSKIKLRRNSEQTRNKKIKSVLKKAQSNKIEKPLLKKDIKDANNNGQDCIPKTNFINCVKDTNNNHRLKETLAKAKAGNGFMILKRNIKREKSMAKYVDRIKTKITKLRKLFSCSQKTLPNRKIPIELPSTFDIDSKDYQDSV</sequence>
<evidence type="ECO:0000256" key="1">
    <source>
        <dbReference type="SAM" id="MobiDB-lite"/>
    </source>
</evidence>
<feature type="region of interest" description="Disordered" evidence="1">
    <location>
        <begin position="1"/>
        <end position="23"/>
    </location>
</feature>
<comment type="caution">
    <text evidence="2">The sequence shown here is derived from an EMBL/GenBank/DDBJ whole genome shotgun (WGS) entry which is preliminary data.</text>
</comment>
<gene>
    <name evidence="2" type="ORF">ECRASSUSDP1_LOCUS12908</name>
</gene>
<dbReference type="EMBL" id="CAMPGE010012828">
    <property type="protein sequence ID" value="CAI2371584.1"/>
    <property type="molecule type" value="Genomic_DNA"/>
</dbReference>
<reference evidence="2" key="1">
    <citation type="submission" date="2023-07" db="EMBL/GenBank/DDBJ databases">
        <authorList>
            <consortium name="AG Swart"/>
            <person name="Singh M."/>
            <person name="Singh A."/>
            <person name="Seah K."/>
            <person name="Emmerich C."/>
        </authorList>
    </citation>
    <scope>NUCLEOTIDE SEQUENCE</scope>
    <source>
        <strain evidence="2">DP1</strain>
    </source>
</reference>
<keyword evidence="3" id="KW-1185">Reference proteome</keyword>
<dbReference type="Proteomes" id="UP001295684">
    <property type="component" value="Unassembled WGS sequence"/>
</dbReference>
<dbReference type="AlphaFoldDB" id="A0AAD1UTM7"/>
<proteinExistence type="predicted"/>
<accession>A0AAD1UTM7</accession>
<evidence type="ECO:0000313" key="3">
    <source>
        <dbReference type="Proteomes" id="UP001295684"/>
    </source>
</evidence>
<name>A0AAD1UTM7_EUPCR</name>
<evidence type="ECO:0000313" key="2">
    <source>
        <dbReference type="EMBL" id="CAI2371584.1"/>
    </source>
</evidence>
<organism evidence="2 3">
    <name type="scientific">Euplotes crassus</name>
    <dbReference type="NCBI Taxonomy" id="5936"/>
    <lineage>
        <taxon>Eukaryota</taxon>
        <taxon>Sar</taxon>
        <taxon>Alveolata</taxon>
        <taxon>Ciliophora</taxon>
        <taxon>Intramacronucleata</taxon>
        <taxon>Spirotrichea</taxon>
        <taxon>Hypotrichia</taxon>
        <taxon>Euplotida</taxon>
        <taxon>Euplotidae</taxon>
        <taxon>Moneuplotes</taxon>
    </lineage>
</organism>
<feature type="compositionally biased region" description="Polar residues" evidence="1">
    <location>
        <begin position="1"/>
        <end position="13"/>
    </location>
</feature>
<protein>
    <submittedName>
        <fullName evidence="2">Uncharacterized protein</fullName>
    </submittedName>
</protein>